<dbReference type="AlphaFoldDB" id="F0WF66"/>
<gene>
    <name evidence="1" type="primary">AlNc14C80G5260</name>
    <name evidence="1" type="ORF">ALNC14_059910</name>
</gene>
<reference evidence="1" key="1">
    <citation type="journal article" date="2011" name="PLoS Biol.">
        <title>Gene gain and loss during evolution of obligate parasitism in the white rust pathogen of Arabidopsis thaliana.</title>
        <authorList>
            <person name="Kemen E."/>
            <person name="Gardiner A."/>
            <person name="Schultz-Larsen T."/>
            <person name="Kemen A.C."/>
            <person name="Balmuth A.L."/>
            <person name="Robert-Seilaniantz A."/>
            <person name="Bailey K."/>
            <person name="Holub E."/>
            <person name="Studholme D.J."/>
            <person name="Maclean D."/>
            <person name="Jones J.D."/>
        </authorList>
    </citation>
    <scope>NUCLEOTIDE SEQUENCE</scope>
</reference>
<sequence>MDGLCDMQVHGFTRILSQSYRASLRVHLSQHSNNVKNRYYYIQYGQVTYA</sequence>
<dbReference type="HOGENOM" id="CLU_3128217_0_0_1"/>
<dbReference type="EMBL" id="FR824125">
    <property type="protein sequence ID" value="CCA19848.1"/>
    <property type="molecule type" value="Genomic_DNA"/>
</dbReference>
<reference evidence="1" key="2">
    <citation type="submission" date="2011-02" db="EMBL/GenBank/DDBJ databases">
        <authorList>
            <person name="MacLean D."/>
        </authorList>
    </citation>
    <scope>NUCLEOTIDE SEQUENCE</scope>
</reference>
<evidence type="ECO:0000313" key="1">
    <source>
        <dbReference type="EMBL" id="CCA19848.1"/>
    </source>
</evidence>
<accession>F0WF66</accession>
<organism evidence="1">
    <name type="scientific">Albugo laibachii Nc14</name>
    <dbReference type="NCBI Taxonomy" id="890382"/>
    <lineage>
        <taxon>Eukaryota</taxon>
        <taxon>Sar</taxon>
        <taxon>Stramenopiles</taxon>
        <taxon>Oomycota</taxon>
        <taxon>Peronosporomycetes</taxon>
        <taxon>Albuginales</taxon>
        <taxon>Albuginaceae</taxon>
        <taxon>Albugo</taxon>
    </lineage>
</organism>
<proteinExistence type="predicted"/>
<protein>
    <submittedName>
        <fullName evidence="1">AlNc14C80G5260 protein</fullName>
    </submittedName>
</protein>
<name>F0WF66_9STRA</name>